<dbReference type="Gene3D" id="3.90.79.10">
    <property type="entry name" value="Nucleoside Triphosphate Pyrophosphohydrolase"/>
    <property type="match status" value="1"/>
</dbReference>
<comment type="cofactor">
    <cofactor evidence="1">
        <name>Mg(2+)</name>
        <dbReference type="ChEBI" id="CHEBI:18420"/>
    </cofactor>
</comment>
<gene>
    <name evidence="8" type="ORF">D4765_01425</name>
</gene>
<proteinExistence type="inferred from homology"/>
<dbReference type="CDD" id="cd04685">
    <property type="entry name" value="NUDIX_Hydrolase"/>
    <property type="match status" value="1"/>
</dbReference>
<dbReference type="PRINTS" id="PR00502">
    <property type="entry name" value="NUDIXFAMILY"/>
</dbReference>
<dbReference type="PANTHER" id="PTHR43046:SF12">
    <property type="entry name" value="GDP-MANNOSE MANNOSYL HYDROLASE"/>
    <property type="match status" value="1"/>
</dbReference>
<protein>
    <submittedName>
        <fullName evidence="8">NUDIX domain-containing protein</fullName>
    </submittedName>
</protein>
<evidence type="ECO:0000256" key="3">
    <source>
        <dbReference type="ARBA" id="ARBA00022801"/>
    </source>
</evidence>
<keyword evidence="9" id="KW-1185">Reference proteome</keyword>
<sequence>MRRWLRPPSTPSPKTTRVTWATPVTSPAPDAEPGHGAGHYDFTKSRVLVFDADDRVLLFLTKPPVDTNPIRWVTPGGHVEPGETHPEAAVRELFEETGLVVSEAELGEAIWSREFSDERAPGVFKTNYEQWFVVRTKQFTPSSTNWTPEEHVDMVASRWFSAAELDALAEVGEPYEPDELPEIIRAEVQS</sequence>
<evidence type="ECO:0000256" key="4">
    <source>
        <dbReference type="ARBA" id="ARBA00022842"/>
    </source>
</evidence>
<dbReference type="InterPro" id="IPR020084">
    <property type="entry name" value="NUDIX_hydrolase_CS"/>
</dbReference>
<dbReference type="SUPFAM" id="SSF55811">
    <property type="entry name" value="Nudix"/>
    <property type="match status" value="1"/>
</dbReference>
<dbReference type="PROSITE" id="PS51462">
    <property type="entry name" value="NUDIX"/>
    <property type="match status" value="1"/>
</dbReference>
<dbReference type="AlphaFoldDB" id="A0A4T2CBE0"/>
<evidence type="ECO:0000313" key="8">
    <source>
        <dbReference type="EMBL" id="TIH40671.1"/>
    </source>
</evidence>
<comment type="caution">
    <text evidence="8">The sequence shown here is derived from an EMBL/GenBank/DDBJ whole genome shotgun (WGS) entry which is preliminary data.</text>
</comment>
<evidence type="ECO:0000256" key="1">
    <source>
        <dbReference type="ARBA" id="ARBA00001946"/>
    </source>
</evidence>
<feature type="domain" description="Nudix hydrolase" evidence="7">
    <location>
        <begin position="40"/>
        <end position="182"/>
    </location>
</feature>
<keyword evidence="3 5" id="KW-0378">Hydrolase</keyword>
<evidence type="ECO:0000259" key="7">
    <source>
        <dbReference type="PROSITE" id="PS51462"/>
    </source>
</evidence>
<dbReference type="GO" id="GO:0016787">
    <property type="term" value="F:hydrolase activity"/>
    <property type="evidence" value="ECO:0007669"/>
    <property type="project" value="UniProtKB-KW"/>
</dbReference>
<evidence type="ECO:0000256" key="6">
    <source>
        <dbReference type="SAM" id="MobiDB-lite"/>
    </source>
</evidence>
<name>A0A4T2CBE0_9MICO</name>
<evidence type="ECO:0000256" key="5">
    <source>
        <dbReference type="RuleBase" id="RU003476"/>
    </source>
</evidence>
<reference evidence="8 9" key="1">
    <citation type="journal article" date="2019" name="Microorganisms">
        <title>Systematic Affiliation and Genome Analysis of Subtercola vilae DB165(T) with Particular Emphasis on Cold Adaptation of an Isolate from a High-Altitude Cold Volcano Lake.</title>
        <authorList>
            <person name="Villalobos A.S."/>
            <person name="Wiese J."/>
            <person name="Imhoff J.F."/>
            <person name="Dorador C."/>
            <person name="Keller A."/>
            <person name="Hentschel U."/>
        </authorList>
    </citation>
    <scope>NUCLEOTIDE SEQUENCE [LARGE SCALE GENOMIC DNA]</scope>
    <source>
        <strain evidence="8 9">DB165</strain>
    </source>
</reference>
<feature type="region of interest" description="Disordered" evidence="6">
    <location>
        <begin position="1"/>
        <end position="37"/>
    </location>
</feature>
<accession>A0A4T2CBE0</accession>
<evidence type="ECO:0000313" key="9">
    <source>
        <dbReference type="Proteomes" id="UP000306192"/>
    </source>
</evidence>
<dbReference type="PROSITE" id="PS00893">
    <property type="entry name" value="NUDIX_BOX"/>
    <property type="match status" value="1"/>
</dbReference>
<keyword evidence="4" id="KW-0460">Magnesium</keyword>
<dbReference type="Proteomes" id="UP000306192">
    <property type="component" value="Unassembled WGS sequence"/>
</dbReference>
<dbReference type="PANTHER" id="PTHR43046">
    <property type="entry name" value="GDP-MANNOSE MANNOSYL HYDROLASE"/>
    <property type="match status" value="1"/>
</dbReference>
<dbReference type="EMBL" id="QYRT01000002">
    <property type="protein sequence ID" value="TIH40671.1"/>
    <property type="molecule type" value="Genomic_DNA"/>
</dbReference>
<organism evidence="8 9">
    <name type="scientific">Subtercola vilae</name>
    <dbReference type="NCBI Taxonomy" id="2056433"/>
    <lineage>
        <taxon>Bacteria</taxon>
        <taxon>Bacillati</taxon>
        <taxon>Actinomycetota</taxon>
        <taxon>Actinomycetes</taxon>
        <taxon>Micrococcales</taxon>
        <taxon>Microbacteriaceae</taxon>
        <taxon>Subtercola</taxon>
    </lineage>
</organism>
<dbReference type="InterPro" id="IPR020476">
    <property type="entry name" value="Nudix_hydrolase"/>
</dbReference>
<dbReference type="Pfam" id="PF00293">
    <property type="entry name" value="NUDIX"/>
    <property type="match status" value="1"/>
</dbReference>
<comment type="similarity">
    <text evidence="2 5">Belongs to the Nudix hydrolase family.</text>
</comment>
<dbReference type="InterPro" id="IPR015797">
    <property type="entry name" value="NUDIX_hydrolase-like_dom_sf"/>
</dbReference>
<dbReference type="InterPro" id="IPR000086">
    <property type="entry name" value="NUDIX_hydrolase_dom"/>
</dbReference>
<evidence type="ECO:0000256" key="2">
    <source>
        <dbReference type="ARBA" id="ARBA00005582"/>
    </source>
</evidence>